<evidence type="ECO:0000313" key="4">
    <source>
        <dbReference type="EMBL" id="KAF6211254.1"/>
    </source>
</evidence>
<protein>
    <recommendedName>
        <fullName evidence="3">DDE Tnp4 domain-containing protein</fullName>
    </recommendedName>
</protein>
<name>A0A8S9XRK6_APOLU</name>
<keyword evidence="5" id="KW-1185">Reference proteome</keyword>
<evidence type="ECO:0000259" key="3">
    <source>
        <dbReference type="Pfam" id="PF13359"/>
    </source>
</evidence>
<sequence length="364" mass="41723">MDIVSEFVALHQRGLVEWEEVEMAYEAYFVALGGRRSPIFRSVRYGKFDLRGLTDDQIFQNMRFQRADLALLKECFQIPDEVTIPQRGYRVPGMTALCILLKRLSYPNRLCDLEAFFGMSSAAISSVAKEMTNHVISRKGYLLATLESHTWLNAEKLEYYAEAVARKGAPLNNCWAFIDGTARHICRPSVNQEMFYSGHKRYHCLKFQSTVTPDGLIISLLGPFDGRRHDAGIFRETGFINQLQRLCENAANQYVLYGDAAYPISDLLLKPFPQTSTEDHAIYFNRAMSAVRQAVEWGFGKVVRDWAFVDFHKNLKILKQDVSSMYKVACLLSNCHSCLYGSQVSDFFSINPPTLEQYLQHERR</sequence>
<comment type="caution">
    <text evidence="4">The sequence shown here is derived from an EMBL/GenBank/DDBJ whole genome shotgun (WGS) entry which is preliminary data.</text>
</comment>
<accession>A0A8S9XRK6</accession>
<evidence type="ECO:0000256" key="1">
    <source>
        <dbReference type="ARBA" id="ARBA00001968"/>
    </source>
</evidence>
<reference evidence="4" key="1">
    <citation type="journal article" date="2021" name="Mol. Ecol. Resour.">
        <title>Apolygus lucorum genome provides insights into omnivorousness and mesophyll feeding.</title>
        <authorList>
            <person name="Liu Y."/>
            <person name="Liu H."/>
            <person name="Wang H."/>
            <person name="Huang T."/>
            <person name="Liu B."/>
            <person name="Yang B."/>
            <person name="Yin L."/>
            <person name="Li B."/>
            <person name="Zhang Y."/>
            <person name="Zhang S."/>
            <person name="Jiang F."/>
            <person name="Zhang X."/>
            <person name="Ren Y."/>
            <person name="Wang B."/>
            <person name="Wang S."/>
            <person name="Lu Y."/>
            <person name="Wu K."/>
            <person name="Fan W."/>
            <person name="Wang G."/>
        </authorList>
    </citation>
    <scope>NUCLEOTIDE SEQUENCE</scope>
    <source>
        <strain evidence="4">12Hb</strain>
    </source>
</reference>
<dbReference type="Pfam" id="PF13359">
    <property type="entry name" value="DDE_Tnp_4"/>
    <property type="match status" value="1"/>
</dbReference>
<dbReference type="PANTHER" id="PTHR34615:SF1">
    <property type="entry name" value="PX DOMAIN-CONTAINING PROTEIN"/>
    <property type="match status" value="1"/>
</dbReference>
<feature type="domain" description="DDE Tnp4" evidence="3">
    <location>
        <begin position="178"/>
        <end position="334"/>
    </location>
</feature>
<evidence type="ECO:0000313" key="5">
    <source>
        <dbReference type="Proteomes" id="UP000466442"/>
    </source>
</evidence>
<proteinExistence type="predicted"/>
<dbReference type="InterPro" id="IPR027806">
    <property type="entry name" value="HARBI1_dom"/>
</dbReference>
<dbReference type="GO" id="GO:0046872">
    <property type="term" value="F:metal ion binding"/>
    <property type="evidence" value="ECO:0007669"/>
    <property type="project" value="UniProtKB-KW"/>
</dbReference>
<dbReference type="PANTHER" id="PTHR34615">
    <property type="entry name" value="PX DOMAIN-CONTAINING PROTEIN"/>
    <property type="match status" value="1"/>
</dbReference>
<organism evidence="4 5">
    <name type="scientific">Apolygus lucorum</name>
    <name type="common">Small green plant bug</name>
    <name type="synonym">Lygocoris lucorum</name>
    <dbReference type="NCBI Taxonomy" id="248454"/>
    <lineage>
        <taxon>Eukaryota</taxon>
        <taxon>Metazoa</taxon>
        <taxon>Ecdysozoa</taxon>
        <taxon>Arthropoda</taxon>
        <taxon>Hexapoda</taxon>
        <taxon>Insecta</taxon>
        <taxon>Pterygota</taxon>
        <taxon>Neoptera</taxon>
        <taxon>Paraneoptera</taxon>
        <taxon>Hemiptera</taxon>
        <taxon>Heteroptera</taxon>
        <taxon>Panheteroptera</taxon>
        <taxon>Cimicomorpha</taxon>
        <taxon>Miridae</taxon>
        <taxon>Mirini</taxon>
        <taxon>Apolygus</taxon>
    </lineage>
</organism>
<dbReference type="EMBL" id="WIXP02000005">
    <property type="protein sequence ID" value="KAF6211254.1"/>
    <property type="molecule type" value="Genomic_DNA"/>
</dbReference>
<gene>
    <name evidence="4" type="ORF">GE061_014371</name>
</gene>
<evidence type="ECO:0000256" key="2">
    <source>
        <dbReference type="ARBA" id="ARBA00022723"/>
    </source>
</evidence>
<dbReference type="OrthoDB" id="5978526at2759"/>
<dbReference type="AlphaFoldDB" id="A0A8S9XRK6"/>
<dbReference type="Proteomes" id="UP000466442">
    <property type="component" value="Linkage Group LG5"/>
</dbReference>
<keyword evidence="2" id="KW-0479">Metal-binding</keyword>
<comment type="cofactor">
    <cofactor evidence="1">
        <name>a divalent metal cation</name>
        <dbReference type="ChEBI" id="CHEBI:60240"/>
    </cofactor>
</comment>